<dbReference type="InterPro" id="IPR011010">
    <property type="entry name" value="DNA_brk_join_enz"/>
</dbReference>
<organism evidence="2 3">
    <name type="scientific">Breoghania corrubedonensis</name>
    <dbReference type="NCBI Taxonomy" id="665038"/>
    <lineage>
        <taxon>Bacteria</taxon>
        <taxon>Pseudomonadati</taxon>
        <taxon>Pseudomonadota</taxon>
        <taxon>Alphaproteobacteria</taxon>
        <taxon>Hyphomicrobiales</taxon>
        <taxon>Stappiaceae</taxon>
        <taxon>Breoghania</taxon>
    </lineage>
</organism>
<dbReference type="GO" id="GO:0006310">
    <property type="term" value="P:DNA recombination"/>
    <property type="evidence" value="ECO:0007669"/>
    <property type="project" value="UniProtKB-KW"/>
</dbReference>
<comment type="caution">
    <text evidence="2">The sequence shown here is derived from an EMBL/GenBank/DDBJ whole genome shotgun (WGS) entry which is preliminary data.</text>
</comment>
<dbReference type="RefSeq" id="WP_107988186.1">
    <property type="nucleotide sequence ID" value="NZ_QAYG01000001.1"/>
</dbReference>
<dbReference type="EMBL" id="QAYG01000001">
    <property type="protein sequence ID" value="PTW62647.1"/>
    <property type="molecule type" value="Genomic_DNA"/>
</dbReference>
<dbReference type="InterPro" id="IPR013762">
    <property type="entry name" value="Integrase-like_cat_sf"/>
</dbReference>
<dbReference type="Gene3D" id="1.10.443.10">
    <property type="entry name" value="Intergrase catalytic core"/>
    <property type="match status" value="1"/>
</dbReference>
<evidence type="ECO:0000313" key="2">
    <source>
        <dbReference type="EMBL" id="PTW62647.1"/>
    </source>
</evidence>
<dbReference type="SUPFAM" id="SSF56349">
    <property type="entry name" value="DNA breaking-rejoining enzymes"/>
    <property type="match status" value="1"/>
</dbReference>
<evidence type="ECO:0000313" key="3">
    <source>
        <dbReference type="Proteomes" id="UP000244081"/>
    </source>
</evidence>
<evidence type="ECO:0000256" key="1">
    <source>
        <dbReference type="ARBA" id="ARBA00023172"/>
    </source>
</evidence>
<dbReference type="GO" id="GO:0003677">
    <property type="term" value="F:DNA binding"/>
    <property type="evidence" value="ECO:0007669"/>
    <property type="project" value="InterPro"/>
</dbReference>
<dbReference type="Proteomes" id="UP000244081">
    <property type="component" value="Unassembled WGS sequence"/>
</dbReference>
<gene>
    <name evidence="2" type="ORF">C8N35_101694</name>
</gene>
<proteinExistence type="predicted"/>
<evidence type="ECO:0008006" key="4">
    <source>
        <dbReference type="Google" id="ProtNLM"/>
    </source>
</evidence>
<keyword evidence="3" id="KW-1185">Reference proteome</keyword>
<reference evidence="2 3" key="1">
    <citation type="submission" date="2018-04" db="EMBL/GenBank/DDBJ databases">
        <title>Genomic Encyclopedia of Archaeal and Bacterial Type Strains, Phase II (KMG-II): from individual species to whole genera.</title>
        <authorList>
            <person name="Goeker M."/>
        </authorList>
    </citation>
    <scope>NUCLEOTIDE SEQUENCE [LARGE SCALE GENOMIC DNA]</scope>
    <source>
        <strain evidence="2 3">DSM 23382</strain>
    </source>
</reference>
<keyword evidence="1" id="KW-0233">DNA recombination</keyword>
<dbReference type="OrthoDB" id="9784724at2"/>
<name>A0A2T5VFW0_9HYPH</name>
<protein>
    <recommendedName>
        <fullName evidence="4">Core-binding (CB) domain-containing protein</fullName>
    </recommendedName>
</protein>
<sequence length="410" mass="45645">MGLVLKYARLTKAGTWQYRRRIPTKLRDFLTQGEFKRYLGSTEREALKNFPKVDAEFERLVAAAHRRASRLSDTSLSPLDVHREAERLARELAQGTVTIGGRTLPASDPDAADILRDSYFSQLPQDNETGEPVGEPDINGRAVSILANGGRLARPEPTLADAKRLYVRERITGDINETAKLNRIERVMDYLSHAIDATRPLSSLTREDARDVRDHMLRDLDMRPATVKRYMNDIRALVSFGITEYGLRDASNPFIRLPVKTEISVQEERSPIPEATLRAIRSQLANHAGPTLLRIWRMLEGTGCRLGEVSGLLVADVVLDGAIPYLNLVHHPHRRLKTAGSVRRVPLIGEALEAAQEAVDAAEGGTPCSPDMAVCAVRMEPRQRSCGMCAPSPTIRRSWSIRCATTWKTG</sequence>
<accession>A0A2T5VFW0</accession>
<dbReference type="AlphaFoldDB" id="A0A2T5VFW0"/>
<dbReference type="GO" id="GO:0015074">
    <property type="term" value="P:DNA integration"/>
    <property type="evidence" value="ECO:0007669"/>
    <property type="project" value="InterPro"/>
</dbReference>